<reference evidence="1 2" key="1">
    <citation type="submission" date="2017-08" db="EMBL/GenBank/DDBJ databases">
        <title>Infants hospitalized years apart are colonized by the same room-sourced microbial strains.</title>
        <authorList>
            <person name="Brooks B."/>
            <person name="Olm M.R."/>
            <person name="Firek B.A."/>
            <person name="Baker R."/>
            <person name="Thomas B.C."/>
            <person name="Morowitz M.J."/>
            <person name="Banfield J.F."/>
        </authorList>
    </citation>
    <scope>NUCLEOTIDE SEQUENCE [LARGE SCALE GENOMIC DNA]</scope>
    <source>
        <strain evidence="1">S2_005_002_R2_29</strain>
    </source>
</reference>
<sequence>MKVDEIRAKMEKLNQFILDSEITVLGGKMVDLGGLDRDIALICNKAVALPPPDARDMQPLMAAMIGNLERLSIALKDYKDEIGKK</sequence>
<accession>A0A2W5NCI9</accession>
<organism evidence="1 2">
    <name type="scientific">Micavibrio aeruginosavorus</name>
    <dbReference type="NCBI Taxonomy" id="349221"/>
    <lineage>
        <taxon>Bacteria</taxon>
        <taxon>Pseudomonadati</taxon>
        <taxon>Bdellovibrionota</taxon>
        <taxon>Bdellovibrionia</taxon>
        <taxon>Bdellovibrionales</taxon>
        <taxon>Pseudobdellovibrionaceae</taxon>
        <taxon>Micavibrio</taxon>
    </lineage>
</organism>
<dbReference type="Proteomes" id="UP000249417">
    <property type="component" value="Unassembled WGS sequence"/>
</dbReference>
<protein>
    <submittedName>
        <fullName evidence="1">Uncharacterized protein</fullName>
    </submittedName>
</protein>
<comment type="caution">
    <text evidence="1">The sequence shown here is derived from an EMBL/GenBank/DDBJ whole genome shotgun (WGS) entry which is preliminary data.</text>
</comment>
<gene>
    <name evidence="1" type="ORF">DI551_01505</name>
</gene>
<evidence type="ECO:0000313" key="2">
    <source>
        <dbReference type="Proteomes" id="UP000249417"/>
    </source>
</evidence>
<evidence type="ECO:0000313" key="1">
    <source>
        <dbReference type="EMBL" id="PZQ48455.1"/>
    </source>
</evidence>
<dbReference type="EMBL" id="QFQB01000005">
    <property type="protein sequence ID" value="PZQ48455.1"/>
    <property type="molecule type" value="Genomic_DNA"/>
</dbReference>
<dbReference type="AlphaFoldDB" id="A0A2W5NCI9"/>
<name>A0A2W5NCI9_9BACT</name>
<proteinExistence type="predicted"/>